<feature type="domain" description="KOW" evidence="7">
    <location>
        <begin position="2"/>
        <end position="29"/>
    </location>
</feature>
<organism evidence="8 9">
    <name type="scientific">Candidatus Daviesbacteria bacterium RIFCSPHIGHO2_02_FULL_36_13</name>
    <dbReference type="NCBI Taxonomy" id="1797768"/>
    <lineage>
        <taxon>Bacteria</taxon>
        <taxon>Candidatus Daviesiibacteriota</taxon>
    </lineage>
</organism>
<dbReference type="HAMAP" id="MF_01326_B">
    <property type="entry name" value="Ribosomal_uL24_B"/>
    <property type="match status" value="1"/>
</dbReference>
<dbReference type="PANTHER" id="PTHR12903">
    <property type="entry name" value="MITOCHONDRIAL RIBOSOMAL PROTEIN L24"/>
    <property type="match status" value="1"/>
</dbReference>
<evidence type="ECO:0000256" key="5">
    <source>
        <dbReference type="HAMAP-Rule" id="MF_01326"/>
    </source>
</evidence>
<dbReference type="STRING" id="1797768.A3C59_01355"/>
<dbReference type="NCBIfam" id="TIGR01079">
    <property type="entry name" value="rplX_bact"/>
    <property type="match status" value="1"/>
</dbReference>
<evidence type="ECO:0000256" key="4">
    <source>
        <dbReference type="ARBA" id="ARBA00035206"/>
    </source>
</evidence>
<accession>A0A1F5JZP1</accession>
<dbReference type="GO" id="GO:0006412">
    <property type="term" value="P:translation"/>
    <property type="evidence" value="ECO:0007669"/>
    <property type="project" value="UniProtKB-UniRule"/>
</dbReference>
<dbReference type="GO" id="GO:0005840">
    <property type="term" value="C:ribosome"/>
    <property type="evidence" value="ECO:0007669"/>
    <property type="project" value="UniProtKB-KW"/>
</dbReference>
<dbReference type="GO" id="GO:0019843">
    <property type="term" value="F:rRNA binding"/>
    <property type="evidence" value="ECO:0007669"/>
    <property type="project" value="UniProtKB-UniRule"/>
</dbReference>
<protein>
    <recommendedName>
        <fullName evidence="4 5">Large ribosomal subunit protein uL24</fullName>
    </recommendedName>
</protein>
<keyword evidence="3 5" id="KW-0687">Ribonucleoprotein</keyword>
<evidence type="ECO:0000313" key="9">
    <source>
        <dbReference type="Proteomes" id="UP000176902"/>
    </source>
</evidence>
<dbReference type="InterPro" id="IPR005825">
    <property type="entry name" value="Ribosomal_uL24_CS"/>
</dbReference>
<dbReference type="GO" id="GO:1990904">
    <property type="term" value="C:ribonucleoprotein complex"/>
    <property type="evidence" value="ECO:0007669"/>
    <property type="project" value="UniProtKB-KW"/>
</dbReference>
<comment type="subunit">
    <text evidence="5">Part of the 50S ribosomal subunit.</text>
</comment>
<dbReference type="AlphaFoldDB" id="A0A1F5JZP1"/>
<comment type="similarity">
    <text evidence="1 5 6">Belongs to the universal ribosomal protein uL24 family.</text>
</comment>
<keyword evidence="5" id="KW-0699">rRNA-binding</keyword>
<evidence type="ECO:0000313" key="8">
    <source>
        <dbReference type="EMBL" id="OGE33931.1"/>
    </source>
</evidence>
<dbReference type="Proteomes" id="UP000176902">
    <property type="component" value="Unassembled WGS sequence"/>
</dbReference>
<evidence type="ECO:0000259" key="7">
    <source>
        <dbReference type="SMART" id="SM00739"/>
    </source>
</evidence>
<dbReference type="InterPro" id="IPR057264">
    <property type="entry name" value="Ribosomal_uL24_C"/>
</dbReference>
<dbReference type="SUPFAM" id="SSF50104">
    <property type="entry name" value="Translation proteins SH3-like domain"/>
    <property type="match status" value="1"/>
</dbReference>
<reference evidence="8 9" key="1">
    <citation type="journal article" date="2016" name="Nat. Commun.">
        <title>Thousands of microbial genomes shed light on interconnected biogeochemical processes in an aquifer system.</title>
        <authorList>
            <person name="Anantharaman K."/>
            <person name="Brown C.T."/>
            <person name="Hug L.A."/>
            <person name="Sharon I."/>
            <person name="Castelle C.J."/>
            <person name="Probst A.J."/>
            <person name="Thomas B.C."/>
            <person name="Singh A."/>
            <person name="Wilkins M.J."/>
            <person name="Karaoz U."/>
            <person name="Brodie E.L."/>
            <person name="Williams K.H."/>
            <person name="Hubbard S.S."/>
            <person name="Banfield J.F."/>
        </authorList>
    </citation>
    <scope>NUCLEOTIDE SEQUENCE [LARGE SCALE GENOMIC DNA]</scope>
</reference>
<dbReference type="InterPro" id="IPR005824">
    <property type="entry name" value="KOW"/>
</dbReference>
<dbReference type="EMBL" id="MFCV01000003">
    <property type="protein sequence ID" value="OGE33931.1"/>
    <property type="molecule type" value="Genomic_DNA"/>
</dbReference>
<evidence type="ECO:0000256" key="6">
    <source>
        <dbReference type="RuleBase" id="RU003477"/>
    </source>
</evidence>
<dbReference type="InterPro" id="IPR041988">
    <property type="entry name" value="Ribosomal_uL24_KOW"/>
</dbReference>
<keyword evidence="5" id="KW-0694">RNA-binding</keyword>
<dbReference type="InterPro" id="IPR003256">
    <property type="entry name" value="Ribosomal_uL24"/>
</dbReference>
<dbReference type="PROSITE" id="PS01108">
    <property type="entry name" value="RIBOSOMAL_L24"/>
    <property type="match status" value="1"/>
</dbReference>
<comment type="function">
    <text evidence="5">One of the proteins that surrounds the polypeptide exit tunnel on the outside of the subunit.</text>
</comment>
<proteinExistence type="inferred from homology"/>
<dbReference type="SMART" id="SM00739">
    <property type="entry name" value="KOW"/>
    <property type="match status" value="1"/>
</dbReference>
<evidence type="ECO:0000256" key="1">
    <source>
        <dbReference type="ARBA" id="ARBA00010618"/>
    </source>
</evidence>
<dbReference type="CDD" id="cd06089">
    <property type="entry name" value="KOW_RPL26"/>
    <property type="match status" value="1"/>
</dbReference>
<dbReference type="Pfam" id="PF17136">
    <property type="entry name" value="ribosomal_L24"/>
    <property type="match status" value="1"/>
</dbReference>
<comment type="caution">
    <text evidence="8">The sequence shown here is derived from an EMBL/GenBank/DDBJ whole genome shotgun (WGS) entry which is preliminary data.</text>
</comment>
<name>A0A1F5JZP1_9BACT</name>
<dbReference type="Pfam" id="PF00467">
    <property type="entry name" value="KOW"/>
    <property type="match status" value="1"/>
</dbReference>
<dbReference type="GO" id="GO:0003735">
    <property type="term" value="F:structural constituent of ribosome"/>
    <property type="evidence" value="ECO:0007669"/>
    <property type="project" value="InterPro"/>
</dbReference>
<dbReference type="InterPro" id="IPR008991">
    <property type="entry name" value="Translation_prot_SH3-like_sf"/>
</dbReference>
<dbReference type="InterPro" id="IPR014722">
    <property type="entry name" value="Rib_uL2_dom2"/>
</dbReference>
<evidence type="ECO:0000256" key="2">
    <source>
        <dbReference type="ARBA" id="ARBA00022980"/>
    </source>
</evidence>
<dbReference type="Gene3D" id="2.30.30.30">
    <property type="match status" value="1"/>
</dbReference>
<evidence type="ECO:0000256" key="3">
    <source>
        <dbReference type="ARBA" id="ARBA00023274"/>
    </source>
</evidence>
<gene>
    <name evidence="5" type="primary">rplX</name>
    <name evidence="8" type="ORF">A3C59_01355</name>
</gene>
<sequence>MKIKKGDKVKIILGKDRGKEGTVEFVLPEKNKVFVGGANLYKRHVKKMQNMEGGIIDLPKPMNVSNVSLICPNCKKLAKIGYKIVGKIKSRICKKCKRNLESNGSKKD</sequence>
<keyword evidence="2 5" id="KW-0689">Ribosomal protein</keyword>
<comment type="function">
    <text evidence="5">One of two assembly initiator proteins, it binds directly to the 5'-end of the 23S rRNA, where it nucleates assembly of the 50S subunit.</text>
</comment>